<evidence type="ECO:0000313" key="3">
    <source>
        <dbReference type="Proteomes" id="UP000054560"/>
    </source>
</evidence>
<accession>A0A0L0FEY7</accession>
<evidence type="ECO:0000256" key="1">
    <source>
        <dbReference type="SAM" id="MobiDB-lite"/>
    </source>
</evidence>
<feature type="non-terminal residue" evidence="2">
    <location>
        <position position="1"/>
    </location>
</feature>
<reference evidence="2 3" key="1">
    <citation type="submission" date="2011-02" db="EMBL/GenBank/DDBJ databases">
        <title>The Genome Sequence of Sphaeroforma arctica JP610.</title>
        <authorList>
            <consortium name="The Broad Institute Genome Sequencing Platform"/>
            <person name="Russ C."/>
            <person name="Cuomo C."/>
            <person name="Young S.K."/>
            <person name="Zeng Q."/>
            <person name="Gargeya S."/>
            <person name="Alvarado L."/>
            <person name="Berlin A."/>
            <person name="Chapman S.B."/>
            <person name="Chen Z."/>
            <person name="Freedman E."/>
            <person name="Gellesch M."/>
            <person name="Goldberg J."/>
            <person name="Griggs A."/>
            <person name="Gujja S."/>
            <person name="Heilman E."/>
            <person name="Heiman D."/>
            <person name="Howarth C."/>
            <person name="Mehta T."/>
            <person name="Neiman D."/>
            <person name="Pearson M."/>
            <person name="Roberts A."/>
            <person name="Saif S."/>
            <person name="Shea T."/>
            <person name="Shenoy N."/>
            <person name="Sisk P."/>
            <person name="Stolte C."/>
            <person name="Sykes S."/>
            <person name="White J."/>
            <person name="Yandava C."/>
            <person name="Burger G."/>
            <person name="Gray M.W."/>
            <person name="Holland P.W.H."/>
            <person name="King N."/>
            <person name="Lang F.B.F."/>
            <person name="Roger A.J."/>
            <person name="Ruiz-Trillo I."/>
            <person name="Haas B."/>
            <person name="Nusbaum C."/>
            <person name="Birren B."/>
        </authorList>
    </citation>
    <scope>NUCLEOTIDE SEQUENCE [LARGE SCALE GENOMIC DNA]</scope>
    <source>
        <strain evidence="2 3">JP610</strain>
    </source>
</reference>
<feature type="compositionally biased region" description="Acidic residues" evidence="1">
    <location>
        <begin position="171"/>
        <end position="183"/>
    </location>
</feature>
<feature type="compositionally biased region" description="Acidic residues" evidence="1">
    <location>
        <begin position="241"/>
        <end position="251"/>
    </location>
</feature>
<evidence type="ECO:0000313" key="2">
    <source>
        <dbReference type="EMBL" id="KNC75344.1"/>
    </source>
</evidence>
<dbReference type="AlphaFoldDB" id="A0A0L0FEY7"/>
<dbReference type="Proteomes" id="UP000054560">
    <property type="component" value="Unassembled WGS sequence"/>
</dbReference>
<organism evidence="2 3">
    <name type="scientific">Sphaeroforma arctica JP610</name>
    <dbReference type="NCBI Taxonomy" id="667725"/>
    <lineage>
        <taxon>Eukaryota</taxon>
        <taxon>Ichthyosporea</taxon>
        <taxon>Ichthyophonida</taxon>
        <taxon>Sphaeroforma</taxon>
    </lineage>
</organism>
<keyword evidence="3" id="KW-1185">Reference proteome</keyword>
<dbReference type="EMBL" id="KQ243688">
    <property type="protein sequence ID" value="KNC75344.1"/>
    <property type="molecule type" value="Genomic_DNA"/>
</dbReference>
<feature type="compositionally biased region" description="Polar residues" evidence="1">
    <location>
        <begin position="186"/>
        <end position="197"/>
    </location>
</feature>
<protein>
    <submittedName>
        <fullName evidence="2">Uncharacterized protein</fullName>
    </submittedName>
</protein>
<dbReference type="RefSeq" id="XP_014149246.1">
    <property type="nucleotide sequence ID" value="XM_014293771.1"/>
</dbReference>
<feature type="region of interest" description="Disordered" evidence="1">
    <location>
        <begin position="152"/>
        <end position="251"/>
    </location>
</feature>
<name>A0A0L0FEY7_9EUKA</name>
<proteinExistence type="predicted"/>
<sequence length="251" mass="27934">VGAAGLDWNDVIDTLAPAIDIAKRLSMTIPIEGTGQTDAEKARRRAERMSKRHLHTDGIKYCIRASMLGVDTRTHSQRTGEDMEADSQLNTAPAHNQVFFFYLLAEFSPKLNHLDAAQVLEYAITKTDGLGSESLTYAAPIKHYLDSLRKRTGQFEGRSSRRAAPKKQMQEEMETETENEDEHESSQSASPNGTQTKPSERKRKAPNSRSKATKTAPTPKPRTSPTRVSGRKRKSEGVVYAEDDQSDLESE</sequence>
<dbReference type="GeneID" id="25912633"/>
<feature type="compositionally biased region" description="Low complexity" evidence="1">
    <location>
        <begin position="209"/>
        <end position="227"/>
    </location>
</feature>
<gene>
    <name evidence="2" type="ORF">SARC_12129</name>
</gene>